<accession>A0A9N9M8Q1</accession>
<proteinExistence type="predicted"/>
<gene>
    <name evidence="1" type="ORF">CEUTPL_LOCUS393</name>
</gene>
<dbReference type="Proteomes" id="UP001152799">
    <property type="component" value="Chromosome 1"/>
</dbReference>
<reference evidence="1" key="1">
    <citation type="submission" date="2022-01" db="EMBL/GenBank/DDBJ databases">
        <authorList>
            <person name="King R."/>
        </authorList>
    </citation>
    <scope>NUCLEOTIDE SEQUENCE</scope>
</reference>
<dbReference type="EMBL" id="OU892277">
    <property type="protein sequence ID" value="CAG9759647.1"/>
    <property type="molecule type" value="Genomic_DNA"/>
</dbReference>
<protein>
    <submittedName>
        <fullName evidence="1">Uncharacterized protein</fullName>
    </submittedName>
</protein>
<evidence type="ECO:0000313" key="1">
    <source>
        <dbReference type="EMBL" id="CAG9759647.1"/>
    </source>
</evidence>
<keyword evidence="2" id="KW-1185">Reference proteome</keyword>
<dbReference type="AlphaFoldDB" id="A0A9N9M8Q1"/>
<name>A0A9N9M8Q1_9CUCU</name>
<organism evidence="1 2">
    <name type="scientific">Ceutorhynchus assimilis</name>
    <name type="common">cabbage seed weevil</name>
    <dbReference type="NCBI Taxonomy" id="467358"/>
    <lineage>
        <taxon>Eukaryota</taxon>
        <taxon>Metazoa</taxon>
        <taxon>Ecdysozoa</taxon>
        <taxon>Arthropoda</taxon>
        <taxon>Hexapoda</taxon>
        <taxon>Insecta</taxon>
        <taxon>Pterygota</taxon>
        <taxon>Neoptera</taxon>
        <taxon>Endopterygota</taxon>
        <taxon>Coleoptera</taxon>
        <taxon>Polyphaga</taxon>
        <taxon>Cucujiformia</taxon>
        <taxon>Curculionidae</taxon>
        <taxon>Ceutorhynchinae</taxon>
        <taxon>Ceutorhynchus</taxon>
    </lineage>
</organism>
<evidence type="ECO:0000313" key="2">
    <source>
        <dbReference type="Proteomes" id="UP001152799"/>
    </source>
</evidence>
<sequence>MRLLGNLVYTEATAEMREQLATRNDVHNQTIRVPLRVCSSSGNFQPSLLVNFITTQMLYPGNYAQFFASFASELISVTEFLPSIQNGSRPISLEVINDIGLFLNLDETEESNSLLRGPVNMSLALKQALDCSTCSTQSGPIYCSSEDGNKVM</sequence>